<feature type="coiled-coil region" evidence="1">
    <location>
        <begin position="59"/>
        <end position="93"/>
    </location>
</feature>
<evidence type="ECO:0000313" key="3">
    <source>
        <dbReference type="EMBL" id="TYR75807.1"/>
    </source>
</evidence>
<comment type="caution">
    <text evidence="3">The sequence shown here is derived from an EMBL/GenBank/DDBJ whole genome shotgun (WGS) entry which is preliminary data.</text>
</comment>
<sequence length="124" mass="14754">MDLFTILSEQKIKKAYEDGEFDRLPGYGKPLKLEDDSHIPQELRMAHRIMKNAGFTIEENNLRKEMLRIEDLIKDCEDQLEKEELKKNLNEKLLKFNGLMSKKRINTNSSVFKNYEHKIEKKLL</sequence>
<reference evidence="3 4" key="1">
    <citation type="submission" date="2019-08" db="EMBL/GenBank/DDBJ databases">
        <title>Bacillus genomes from the desert of Cuatro Cienegas, Coahuila.</title>
        <authorList>
            <person name="Olmedo-Alvarez G."/>
        </authorList>
    </citation>
    <scope>NUCLEOTIDE SEQUENCE [LARGE SCALE GENOMIC DNA]</scope>
    <source>
        <strain evidence="3 4">CH40_1T</strain>
    </source>
</reference>
<dbReference type="PANTHER" id="PTHR39158">
    <property type="entry name" value="OS08G0560600 PROTEIN"/>
    <property type="match status" value="1"/>
</dbReference>
<accession>A0A5D4KET7</accession>
<proteinExistence type="predicted"/>
<evidence type="ECO:0000313" key="4">
    <source>
        <dbReference type="Proteomes" id="UP000323317"/>
    </source>
</evidence>
<name>A0A5D4KET7_9BACI</name>
<dbReference type="InterPro" id="IPR052573">
    <property type="entry name" value="DnaJ_C_subfamily_28"/>
</dbReference>
<dbReference type="AlphaFoldDB" id="A0A5D4KET7"/>
<dbReference type="InterPro" id="IPR018961">
    <property type="entry name" value="DnaJ_homolog_subfam-C_membr-28"/>
</dbReference>
<evidence type="ECO:0000259" key="2">
    <source>
        <dbReference type="Pfam" id="PF09350"/>
    </source>
</evidence>
<gene>
    <name evidence="3" type="ORF">FZC79_09315</name>
</gene>
<keyword evidence="1" id="KW-0175">Coiled coil</keyword>
<evidence type="ECO:0000256" key="1">
    <source>
        <dbReference type="SAM" id="Coils"/>
    </source>
</evidence>
<dbReference type="EMBL" id="VTEH01000005">
    <property type="protein sequence ID" value="TYR75807.1"/>
    <property type="molecule type" value="Genomic_DNA"/>
</dbReference>
<dbReference type="RefSeq" id="WP_148946554.1">
    <property type="nucleotide sequence ID" value="NZ_JBNIKK010000001.1"/>
</dbReference>
<dbReference type="PANTHER" id="PTHR39158:SF1">
    <property type="entry name" value="DNAJ HOMOLOG SUBFAMILY C MEMBER 28"/>
    <property type="match status" value="1"/>
</dbReference>
<protein>
    <submittedName>
        <fullName evidence="3">DUF1992 domain-containing protein</fullName>
    </submittedName>
</protein>
<dbReference type="Proteomes" id="UP000323317">
    <property type="component" value="Unassembled WGS sequence"/>
</dbReference>
<dbReference type="Pfam" id="PF09350">
    <property type="entry name" value="DJC28_CD"/>
    <property type="match status" value="1"/>
</dbReference>
<organism evidence="3 4">
    <name type="scientific">Rossellomorea vietnamensis</name>
    <dbReference type="NCBI Taxonomy" id="218284"/>
    <lineage>
        <taxon>Bacteria</taxon>
        <taxon>Bacillati</taxon>
        <taxon>Bacillota</taxon>
        <taxon>Bacilli</taxon>
        <taxon>Bacillales</taxon>
        <taxon>Bacillaceae</taxon>
        <taxon>Rossellomorea</taxon>
    </lineage>
</organism>
<feature type="domain" description="DnaJ homologue subfamily C member 28 conserved" evidence="2">
    <location>
        <begin position="8"/>
        <end position="73"/>
    </location>
</feature>